<dbReference type="STRING" id="327939.BIW53_07630"/>
<dbReference type="Pfam" id="PF22021">
    <property type="entry name" value="RbmA-like_FnIII"/>
    <property type="match status" value="1"/>
</dbReference>
<organism evidence="7 8">
    <name type="scientific">Pseudoalteromonas byunsanensis</name>
    <dbReference type="NCBI Taxonomy" id="327939"/>
    <lineage>
        <taxon>Bacteria</taxon>
        <taxon>Pseudomonadati</taxon>
        <taxon>Pseudomonadota</taxon>
        <taxon>Gammaproteobacteria</taxon>
        <taxon>Alteromonadales</taxon>
        <taxon>Pseudoalteromonadaceae</taxon>
        <taxon>Pseudoalteromonas</taxon>
    </lineage>
</organism>
<dbReference type="PANTHER" id="PTHR16146:SF46">
    <property type="entry name" value="INTELECTIN-1A-RELATED"/>
    <property type="match status" value="1"/>
</dbReference>
<dbReference type="EMBL" id="MNAN01000028">
    <property type="protein sequence ID" value="OHU95697.1"/>
    <property type="molecule type" value="Genomic_DNA"/>
</dbReference>
<keyword evidence="2" id="KW-0430">Lectin</keyword>
<evidence type="ECO:0000313" key="8">
    <source>
        <dbReference type="Proteomes" id="UP000180253"/>
    </source>
</evidence>
<proteinExistence type="predicted"/>
<dbReference type="Gene3D" id="3.90.215.10">
    <property type="entry name" value="Gamma Fibrinogen, chain A, domain 1"/>
    <property type="match status" value="1"/>
</dbReference>
<dbReference type="OrthoDB" id="6283525at2"/>
<dbReference type="PANTHER" id="PTHR16146">
    <property type="entry name" value="INTELECTIN"/>
    <property type="match status" value="1"/>
</dbReference>
<name>A0A1S1N6Q9_9GAMM</name>
<dbReference type="PROSITE" id="PS51406">
    <property type="entry name" value="FIBRINOGEN_C_2"/>
    <property type="match status" value="1"/>
</dbReference>
<dbReference type="RefSeq" id="WP_070991273.1">
    <property type="nucleotide sequence ID" value="NZ_CBCSHD010000001.1"/>
</dbReference>
<evidence type="ECO:0000256" key="1">
    <source>
        <dbReference type="ARBA" id="ARBA00022723"/>
    </source>
</evidence>
<sequence length="318" mass="34807">MKLKKTALIVPLMFSSISYANIVVEATLDNVDAKVEANGGRVNFDMLIKNEGNADVNLRYYDTLIFPKGELYNRSSASNIMLSAGTALEKTRPSVVVPAEFPAGKYSYVLSVYNRDTGEVTSSNFSFYKQYSDTENTSCSEILANGHSKGSGVYTIKSMSAESPYQVYCDMETKGGGWTLVGIKRRTQPNEVVEELTSPELEGGVISDQKWADLKYVSQEVLVVADTITAVLDMDALKNANCKPLAKSLTENLLAHNESSGCGGAGQDYSVFGSNKSNIVAVYDYSSSKFIIEREGTGWGNAQNGPYYNGEKMWVYVR</sequence>
<keyword evidence="4" id="KW-1015">Disulfide bond</keyword>
<comment type="caution">
    <text evidence="7">The sequence shown here is derived from an EMBL/GenBank/DDBJ whole genome shotgun (WGS) entry which is preliminary data.</text>
</comment>
<dbReference type="Gene3D" id="2.60.40.3880">
    <property type="match status" value="1"/>
</dbReference>
<dbReference type="AlphaFoldDB" id="A0A1S1N6Q9"/>
<dbReference type="GO" id="GO:0005615">
    <property type="term" value="C:extracellular space"/>
    <property type="evidence" value="ECO:0007669"/>
    <property type="project" value="TreeGrafter"/>
</dbReference>
<evidence type="ECO:0000256" key="2">
    <source>
        <dbReference type="ARBA" id="ARBA00022734"/>
    </source>
</evidence>
<evidence type="ECO:0000256" key="4">
    <source>
        <dbReference type="ARBA" id="ARBA00023157"/>
    </source>
</evidence>
<dbReference type="Proteomes" id="UP000180253">
    <property type="component" value="Unassembled WGS sequence"/>
</dbReference>
<dbReference type="Pfam" id="PF00147">
    <property type="entry name" value="Fibrinogen_C"/>
    <property type="match status" value="1"/>
</dbReference>
<keyword evidence="8" id="KW-1185">Reference proteome</keyword>
<keyword evidence="1" id="KW-0479">Metal-binding</keyword>
<evidence type="ECO:0000256" key="3">
    <source>
        <dbReference type="ARBA" id="ARBA00022837"/>
    </source>
</evidence>
<evidence type="ECO:0000256" key="5">
    <source>
        <dbReference type="SAM" id="SignalP"/>
    </source>
</evidence>
<keyword evidence="3" id="KW-0106">Calcium</keyword>
<gene>
    <name evidence="7" type="ORF">BIW53_07630</name>
</gene>
<feature type="domain" description="Fibrinogen C-terminal" evidence="6">
    <location>
        <begin position="130"/>
        <end position="186"/>
    </location>
</feature>
<dbReference type="InterPro" id="IPR002181">
    <property type="entry name" value="Fibrinogen_a/b/g_C_dom"/>
</dbReference>
<accession>A0A1S1N6Q9</accession>
<dbReference type="InterPro" id="IPR036056">
    <property type="entry name" value="Fibrinogen-like_C"/>
</dbReference>
<dbReference type="InterPro" id="IPR014716">
    <property type="entry name" value="Fibrinogen_a/b/g_C_1"/>
</dbReference>
<dbReference type="GO" id="GO:0070492">
    <property type="term" value="F:oligosaccharide binding"/>
    <property type="evidence" value="ECO:0007669"/>
    <property type="project" value="TreeGrafter"/>
</dbReference>
<evidence type="ECO:0000259" key="6">
    <source>
        <dbReference type="PROSITE" id="PS51406"/>
    </source>
</evidence>
<reference evidence="7 8" key="1">
    <citation type="submission" date="2016-10" db="EMBL/GenBank/DDBJ databases">
        <title>Pseudoalteromonas amylolytica sp. nov., isolated from the surface seawater.</title>
        <authorList>
            <person name="Wu Y.-H."/>
            <person name="Cheng H."/>
            <person name="Jin X.-B."/>
            <person name="Wang C.-S."/>
            <person name="Xu X.-W."/>
        </authorList>
    </citation>
    <scope>NUCLEOTIDE SEQUENCE [LARGE SCALE GENOMIC DNA]</scope>
    <source>
        <strain evidence="7 8">JCM 12483</strain>
    </source>
</reference>
<keyword evidence="5" id="KW-0732">Signal</keyword>
<dbReference type="InterPro" id="IPR054171">
    <property type="entry name" value="RbmA-like_FnIII"/>
</dbReference>
<dbReference type="GO" id="GO:0046872">
    <property type="term" value="F:metal ion binding"/>
    <property type="evidence" value="ECO:0007669"/>
    <property type="project" value="UniProtKB-KW"/>
</dbReference>
<protein>
    <recommendedName>
        <fullName evidence="6">Fibrinogen C-terminal domain-containing protein</fullName>
    </recommendedName>
</protein>
<feature type="chain" id="PRO_5010356014" description="Fibrinogen C-terminal domain-containing protein" evidence="5">
    <location>
        <begin position="21"/>
        <end position="318"/>
    </location>
</feature>
<feature type="signal peptide" evidence="5">
    <location>
        <begin position="1"/>
        <end position="20"/>
    </location>
</feature>
<evidence type="ECO:0000313" key="7">
    <source>
        <dbReference type="EMBL" id="OHU95697.1"/>
    </source>
</evidence>
<dbReference type="NCBIfam" id="NF040941">
    <property type="entry name" value="GGGWT_bact"/>
    <property type="match status" value="1"/>
</dbReference>
<dbReference type="SUPFAM" id="SSF56496">
    <property type="entry name" value="Fibrinogen C-terminal domain-like"/>
    <property type="match status" value="1"/>
</dbReference>